<accession>A0A890UWJ3</accession>
<gene>
    <name evidence="1" type="primary">13</name>
    <name evidence="1" type="ORF">SEA_SHOCKER_13</name>
</gene>
<dbReference type="RefSeq" id="YP_010755423.1">
    <property type="nucleotide sequence ID" value="NC_073470.1"/>
</dbReference>
<protein>
    <submittedName>
        <fullName evidence="1">Uncharacterized protein</fullName>
    </submittedName>
</protein>
<evidence type="ECO:0000313" key="2">
    <source>
        <dbReference type="Proteomes" id="UP000654052"/>
    </source>
</evidence>
<dbReference type="Proteomes" id="UP000654052">
    <property type="component" value="Segment"/>
</dbReference>
<dbReference type="GeneID" id="80020077"/>
<sequence length="228" mass="23688">MPAFTSFLNLYKPGGGSTGAIAPDEVADIDRLNANFDAIDAFAASWGLATSKNQGFVGLAADRGAVTGMKRGDTYQETDGDFDRYVYDGSNWKNRSPVSLSITSTTSVVNGTVTLAWADSQASYYRDNGGFWASGAPTEIALKRAGWYRISYTVRGNGVAGISVTGELNGVGQVYLASAGVGAAGASTTAQRVVDMKVAAGAKLVIKATSTAGQTGTHNLIVEYLGED</sequence>
<dbReference type="KEGG" id="vg:80020077"/>
<keyword evidence="2" id="KW-1185">Reference proteome</keyword>
<proteinExistence type="predicted"/>
<reference evidence="1" key="1">
    <citation type="submission" date="2021-01" db="EMBL/GenBank/DDBJ databases">
        <authorList>
            <person name="Weegman M.K."/>
            <person name="Spring A.S."/>
            <person name="Bonilla J.A."/>
            <person name="Klyczek K."/>
            <person name="Garlena R.A."/>
            <person name="Russell D.A."/>
            <person name="Pope W.H."/>
            <person name="Jacobs-Sera D."/>
            <person name="Hatfull G.F."/>
        </authorList>
    </citation>
    <scope>NUCLEOTIDE SEQUENCE</scope>
</reference>
<name>A0A890UWJ3_9CAUD</name>
<dbReference type="EMBL" id="MW507126">
    <property type="protein sequence ID" value="QRI45067.1"/>
    <property type="molecule type" value="Genomic_DNA"/>
</dbReference>
<organism evidence="1 2">
    <name type="scientific">Microbacterium phage Shocker</name>
    <dbReference type="NCBI Taxonomy" id="2805839"/>
    <lineage>
        <taxon>Viruses</taxon>
        <taxon>Duplodnaviria</taxon>
        <taxon>Heunggongvirae</taxon>
        <taxon>Uroviricota</taxon>
        <taxon>Caudoviricetes</taxon>
        <taxon>Shockervirus</taxon>
        <taxon>Shockervirus shocker</taxon>
    </lineage>
</organism>
<evidence type="ECO:0000313" key="1">
    <source>
        <dbReference type="EMBL" id="QRI45067.1"/>
    </source>
</evidence>